<dbReference type="CDD" id="cd08556">
    <property type="entry name" value="GDPD"/>
    <property type="match status" value="1"/>
</dbReference>
<dbReference type="InterPro" id="IPR017946">
    <property type="entry name" value="PLC-like_Pdiesterase_TIM-brl"/>
</dbReference>
<dbReference type="PANTHER" id="PTHR46211">
    <property type="entry name" value="GLYCEROPHOSPHORYL DIESTER PHOSPHODIESTERASE"/>
    <property type="match status" value="1"/>
</dbReference>
<dbReference type="PROSITE" id="PS51704">
    <property type="entry name" value="GP_PDE"/>
    <property type="match status" value="1"/>
</dbReference>
<reference evidence="2" key="1">
    <citation type="submission" date="2020-05" db="EMBL/GenBank/DDBJ databases">
        <authorList>
            <person name="Chiriac C."/>
            <person name="Salcher M."/>
            <person name="Ghai R."/>
            <person name="Kavagutti S V."/>
        </authorList>
    </citation>
    <scope>NUCLEOTIDE SEQUENCE</scope>
</reference>
<gene>
    <name evidence="2" type="ORF">UFOPK1835_00164</name>
</gene>
<feature type="domain" description="GP-PDE" evidence="1">
    <location>
        <begin position="16"/>
        <end position="237"/>
    </location>
</feature>
<dbReference type="InterPro" id="IPR030395">
    <property type="entry name" value="GP_PDE_dom"/>
</dbReference>
<evidence type="ECO:0000313" key="2">
    <source>
        <dbReference type="EMBL" id="CAB4597666.1"/>
    </source>
</evidence>
<protein>
    <submittedName>
        <fullName evidence="2">Unannotated protein</fullName>
    </submittedName>
</protein>
<organism evidence="2">
    <name type="scientific">freshwater metagenome</name>
    <dbReference type="NCBI Taxonomy" id="449393"/>
    <lineage>
        <taxon>unclassified sequences</taxon>
        <taxon>metagenomes</taxon>
        <taxon>ecological metagenomes</taxon>
    </lineage>
</organism>
<dbReference type="AlphaFoldDB" id="A0A6J6G8S1"/>
<dbReference type="Gene3D" id="3.20.20.190">
    <property type="entry name" value="Phosphatidylinositol (PI) phosphodiesterase"/>
    <property type="match status" value="1"/>
</dbReference>
<evidence type="ECO:0000259" key="1">
    <source>
        <dbReference type="PROSITE" id="PS51704"/>
    </source>
</evidence>
<dbReference type="Pfam" id="PF03009">
    <property type="entry name" value="GDPD"/>
    <property type="match status" value="1"/>
</dbReference>
<sequence>MKPPRNPPYGNAPGRPLVIAHRGASAVHPPGNTIAAFAAAGELGASWVELDVHLSADGALVVHHDPVLADGRAIGELPAAEIPSWIPFLEPALLACNGLGVNVEIKSDGPPELRDRLIDSVIGLLGRSGDPDRFLVTSFSMEIIDEVRVRASDIPTGFLAVHLGSEDRGLSRISSGGHVAINPWFGGIDAELVGAAHAAGIVVNAWTVDDPDVMRSLVELGVDGIITNVPDLCCSVLSEFA</sequence>
<dbReference type="GO" id="GO:0008081">
    <property type="term" value="F:phosphoric diester hydrolase activity"/>
    <property type="evidence" value="ECO:0007669"/>
    <property type="project" value="InterPro"/>
</dbReference>
<dbReference type="EMBL" id="CAEZUP010000004">
    <property type="protein sequence ID" value="CAB4597666.1"/>
    <property type="molecule type" value="Genomic_DNA"/>
</dbReference>
<dbReference type="SUPFAM" id="SSF51695">
    <property type="entry name" value="PLC-like phosphodiesterases"/>
    <property type="match status" value="1"/>
</dbReference>
<name>A0A6J6G8S1_9ZZZZ</name>
<proteinExistence type="predicted"/>
<accession>A0A6J6G8S1</accession>
<dbReference type="GO" id="GO:0006629">
    <property type="term" value="P:lipid metabolic process"/>
    <property type="evidence" value="ECO:0007669"/>
    <property type="project" value="InterPro"/>
</dbReference>
<dbReference type="PANTHER" id="PTHR46211:SF14">
    <property type="entry name" value="GLYCEROPHOSPHODIESTER PHOSPHODIESTERASE"/>
    <property type="match status" value="1"/>
</dbReference>